<feature type="transmembrane region" description="Helical" evidence="1">
    <location>
        <begin position="528"/>
        <end position="546"/>
    </location>
</feature>
<feature type="transmembrane region" description="Helical" evidence="1">
    <location>
        <begin position="882"/>
        <end position="901"/>
    </location>
</feature>
<feature type="transmembrane region" description="Helical" evidence="1">
    <location>
        <begin position="358"/>
        <end position="377"/>
    </location>
</feature>
<dbReference type="Pfam" id="PF00873">
    <property type="entry name" value="ACR_tran"/>
    <property type="match status" value="1"/>
</dbReference>
<dbReference type="SUPFAM" id="SSF82693">
    <property type="entry name" value="Multidrug efflux transporter AcrB pore domain, PN1, PN2, PC1 and PC2 subdomains"/>
    <property type="match status" value="3"/>
</dbReference>
<comment type="caution">
    <text evidence="2">The sequence shown here is derived from an EMBL/GenBank/DDBJ whole genome shotgun (WGS) entry which is preliminary data.</text>
</comment>
<feature type="transmembrane region" description="Helical" evidence="1">
    <location>
        <begin position="460"/>
        <end position="487"/>
    </location>
</feature>
<feature type="transmembrane region" description="Helical" evidence="1">
    <location>
        <begin position="913"/>
        <end position="930"/>
    </location>
</feature>
<reference evidence="2" key="1">
    <citation type="submission" date="2020-10" db="EMBL/GenBank/DDBJ databases">
        <title>Microbiome of the Black Sea water column analyzed by genome centric metagenomics.</title>
        <authorList>
            <person name="Cabello-Yeves P.J."/>
            <person name="Callieri C."/>
            <person name="Picazo A."/>
            <person name="Mehrshad M."/>
            <person name="Haro-Moreno J.M."/>
            <person name="Roda-Garcia J."/>
            <person name="Dzembekova N."/>
            <person name="Slabakova V."/>
            <person name="Slabakova N."/>
            <person name="Moncheva S."/>
            <person name="Rodriguez-Valera F."/>
        </authorList>
    </citation>
    <scope>NUCLEOTIDE SEQUENCE</scope>
    <source>
        <strain evidence="2">BS30m-G43</strain>
    </source>
</reference>
<dbReference type="Gene3D" id="1.20.1640.10">
    <property type="entry name" value="Multidrug efflux transporter AcrB transmembrane domain"/>
    <property type="match status" value="2"/>
</dbReference>
<keyword evidence="1" id="KW-0472">Membrane</keyword>
<feature type="transmembrane region" description="Helical" evidence="1">
    <location>
        <begin position="855"/>
        <end position="875"/>
    </location>
</feature>
<evidence type="ECO:0000256" key="1">
    <source>
        <dbReference type="SAM" id="Phobius"/>
    </source>
</evidence>
<feature type="transmembrane region" description="Helical" evidence="1">
    <location>
        <begin position="1000"/>
        <end position="1027"/>
    </location>
</feature>
<protein>
    <submittedName>
        <fullName evidence="2">Efflux RND transporter permease subunit</fullName>
    </submittedName>
</protein>
<dbReference type="PANTHER" id="PTHR32063:SF0">
    <property type="entry name" value="SWARMING MOTILITY PROTEIN SWRC"/>
    <property type="match status" value="1"/>
</dbReference>
<evidence type="ECO:0000313" key="2">
    <source>
        <dbReference type="EMBL" id="MBL6903689.1"/>
    </source>
</evidence>
<dbReference type="Gene3D" id="3.30.70.1440">
    <property type="entry name" value="Multidrug efflux transporter AcrB pore domain"/>
    <property type="match status" value="1"/>
</dbReference>
<proteinExistence type="predicted"/>
<name>A0A937M2Z3_9GAMM</name>
<gene>
    <name evidence="2" type="ORF">ISR29_05755</name>
</gene>
<accession>A0A937M2Z3</accession>
<dbReference type="GO" id="GO:0042910">
    <property type="term" value="F:xenobiotic transmembrane transporter activity"/>
    <property type="evidence" value="ECO:0007669"/>
    <property type="project" value="TreeGrafter"/>
</dbReference>
<dbReference type="GO" id="GO:0005886">
    <property type="term" value="C:plasma membrane"/>
    <property type="evidence" value="ECO:0007669"/>
    <property type="project" value="TreeGrafter"/>
</dbReference>
<dbReference type="PRINTS" id="PR00702">
    <property type="entry name" value="ACRIFLAVINRP"/>
</dbReference>
<dbReference type="InterPro" id="IPR001036">
    <property type="entry name" value="Acrflvin-R"/>
</dbReference>
<feature type="transmembrane region" description="Helical" evidence="1">
    <location>
        <begin position="336"/>
        <end position="353"/>
    </location>
</feature>
<dbReference type="SUPFAM" id="SSF82714">
    <property type="entry name" value="Multidrug efflux transporter AcrB TolC docking domain, DN and DC subdomains"/>
    <property type="match status" value="2"/>
</dbReference>
<evidence type="ECO:0000313" key="3">
    <source>
        <dbReference type="Proteomes" id="UP000705230"/>
    </source>
</evidence>
<dbReference type="PANTHER" id="PTHR32063">
    <property type="match status" value="1"/>
</dbReference>
<dbReference type="Gene3D" id="3.30.70.1320">
    <property type="entry name" value="Multidrug efflux transporter AcrB pore domain like"/>
    <property type="match status" value="1"/>
</dbReference>
<dbReference type="AlphaFoldDB" id="A0A937M2Z3"/>
<sequence>MTGIVDFALSKAKTTLMIAVLIVIAGSYARQEIPIAASPNIQLPFVSVAVFLDGASPSDGSRLVAKPLENRLRTVPGVKTIRATSSLSNIRIFLEFDVGYDIDKAIVDTKQAVEEVKFNLPQEAEDPQINEYSNANFPVMNLSVIGASSLRQKVFYARELKDRLEKIEEVLETEVIGSPDEVLEGIINKSKMEAYGVTLTDLYYSVSNNNVIIPGGKQDTGLGSFMIEVPSVIETAEDVYSIPIKVTKDAVVTLSDIASIRRTFKDFNSYARVNGEDAVAIEVMLREGANAIDAANKIAVELDDFRKILPENLTIVKTNDDTVWANMMVSELNGNIISAVVLIMILVVASMGFRVSMLVGLSIPFCFLLTYLTLFMLGYEVNFLVMMGLLLGMGMLIDGSIVVTEYADRKISEGLSRLEAYRLASKRMFTPVLASTGTTIAAFIPLIFWPGFTGQFMRYLPITVSIVLASSLFYSLVLIPVLGSYFGQSSSTLKLGKDSDQTGEPLFDKLAEYYGRLTKLFVKNPGETIILILAILFTIVTTYTFYGKGTVYFAIVDPVKAEITVRGRGNFSALESKKIIEEVEERLIQIEELESVFLRSGSPWWERGGDKIGSGYVEVVEPSERDISGLEIMQLVTEVTQGIPGIIVEAEADLGGPSFDSPIELNITGDIESEVVAAALLAEEYMRNEVKGLKNIFSSQPYPSVEWNVQVDKQKAAQLGVKVGDVGALVQMLTSGFKVGEFRPDDSKDEVEIRVRFPSEDRTITGINTLNVTTSNGLVPVSSFITLTPQENRSTVNRRNGQYVQELAAATIDESAVAEKVAEMQKWIEAQNFSKQGITMSFTGMQEETEEVNEFMVLAGITALFIMLILLLTQFNSFYQSLLILSAVFMSFVGVLLGLLISNRPFSSTMTGISIVTLAGIVVNNNIVLIDTFNRLKFESPETNRLELIRATCQQRLRPILLTSATTIFGLLPLAMGLSLDLIGRDLSIGTRVVDWWQNLALSIVFGLGFSTLLTLIFTPAALAFPYKVREKYNERFVEKVEV</sequence>
<feature type="transmembrane region" description="Helical" evidence="1">
    <location>
        <begin position="960"/>
        <end position="980"/>
    </location>
</feature>
<dbReference type="Gene3D" id="3.30.2090.10">
    <property type="entry name" value="Multidrug efflux transporter AcrB TolC docking domain, DN and DC subdomains"/>
    <property type="match status" value="2"/>
</dbReference>
<dbReference type="Proteomes" id="UP000705230">
    <property type="component" value="Unassembled WGS sequence"/>
</dbReference>
<feature type="transmembrane region" description="Helical" evidence="1">
    <location>
        <begin position="383"/>
        <end position="407"/>
    </location>
</feature>
<keyword evidence="1" id="KW-0812">Transmembrane</keyword>
<feature type="transmembrane region" description="Helical" evidence="1">
    <location>
        <begin position="428"/>
        <end position="448"/>
    </location>
</feature>
<dbReference type="EMBL" id="JADHSG010000010">
    <property type="protein sequence ID" value="MBL6903689.1"/>
    <property type="molecule type" value="Genomic_DNA"/>
</dbReference>
<dbReference type="Gene3D" id="3.30.70.1430">
    <property type="entry name" value="Multidrug efflux transporter AcrB pore domain"/>
    <property type="match status" value="2"/>
</dbReference>
<dbReference type="SUPFAM" id="SSF82866">
    <property type="entry name" value="Multidrug efflux transporter AcrB transmembrane domain"/>
    <property type="match status" value="2"/>
</dbReference>
<dbReference type="InterPro" id="IPR027463">
    <property type="entry name" value="AcrB_DN_DC_subdom"/>
</dbReference>
<keyword evidence="1" id="KW-1133">Transmembrane helix</keyword>
<organism evidence="2 3">
    <name type="scientific">SAR86 cluster bacterium</name>
    <dbReference type="NCBI Taxonomy" id="2030880"/>
    <lineage>
        <taxon>Bacteria</taxon>
        <taxon>Pseudomonadati</taxon>
        <taxon>Pseudomonadota</taxon>
        <taxon>Gammaproteobacteria</taxon>
        <taxon>SAR86 cluster</taxon>
    </lineage>
</organism>